<evidence type="ECO:0000313" key="3">
    <source>
        <dbReference type="Proteomes" id="UP000298416"/>
    </source>
</evidence>
<dbReference type="EMBL" id="PNBA02000021">
    <property type="protein sequence ID" value="KAG6387833.1"/>
    <property type="molecule type" value="Genomic_DNA"/>
</dbReference>
<dbReference type="Proteomes" id="UP000298416">
    <property type="component" value="Unassembled WGS sequence"/>
</dbReference>
<organism evidence="2">
    <name type="scientific">Salvia splendens</name>
    <name type="common">Scarlet sage</name>
    <dbReference type="NCBI Taxonomy" id="180675"/>
    <lineage>
        <taxon>Eukaryota</taxon>
        <taxon>Viridiplantae</taxon>
        <taxon>Streptophyta</taxon>
        <taxon>Embryophyta</taxon>
        <taxon>Tracheophyta</taxon>
        <taxon>Spermatophyta</taxon>
        <taxon>Magnoliopsida</taxon>
        <taxon>eudicotyledons</taxon>
        <taxon>Gunneridae</taxon>
        <taxon>Pentapetalae</taxon>
        <taxon>asterids</taxon>
        <taxon>lamiids</taxon>
        <taxon>Lamiales</taxon>
        <taxon>Lamiaceae</taxon>
        <taxon>Nepetoideae</taxon>
        <taxon>Mentheae</taxon>
        <taxon>Salviinae</taxon>
        <taxon>Salvia</taxon>
        <taxon>Salvia subgen. Calosphace</taxon>
        <taxon>core Calosphace</taxon>
    </lineage>
</organism>
<evidence type="ECO:0008006" key="4">
    <source>
        <dbReference type="Google" id="ProtNLM"/>
    </source>
</evidence>
<feature type="region of interest" description="Disordered" evidence="1">
    <location>
        <begin position="186"/>
        <end position="226"/>
    </location>
</feature>
<evidence type="ECO:0000313" key="2">
    <source>
        <dbReference type="EMBL" id="KAG6387833.1"/>
    </source>
</evidence>
<feature type="region of interest" description="Disordered" evidence="1">
    <location>
        <begin position="312"/>
        <end position="347"/>
    </location>
</feature>
<dbReference type="PANTHER" id="PTHR47481:SF35">
    <property type="entry name" value="ZINC FINGER, CCHC-TYPE-RELATED"/>
    <property type="match status" value="1"/>
</dbReference>
<accession>A0A8X8W490</accession>
<reference evidence="2" key="2">
    <citation type="submission" date="2020-08" db="EMBL/GenBank/DDBJ databases">
        <title>Plant Genome Project.</title>
        <authorList>
            <person name="Zhang R.-G."/>
        </authorList>
    </citation>
    <scope>NUCLEOTIDE SEQUENCE</scope>
    <source>
        <strain evidence="2">Huo1</strain>
        <tissue evidence="2">Leaf</tissue>
    </source>
</reference>
<sequence length="558" mass="61587">MAASSNPSSDTLSYGTLIHMLTIKLSSTNYLLWRSQIYPLLIGQGLISLVDGSRPAPPTDVVADGNSTPNPAYQSWRVDDQRLVSLIFSSLSEEAMPVVSIKKGSRSVSEFGRDFKLVCDQLSAIGQSVDETDKIHVFMKGLGSDFSSFSATHMAMSLLPSFSDLLNNAEAWDMFQQTLEPNMSSPAAFTTHTYSQSSNNQMSGGRGSGPKKSGRGGFSQKRQPHSQICRTTGHYANVCPDRFNREIATTTPVANIVEAFSASNIASDPPISDSRRDVLYVFDDTKSALVAARTPKASFELWHSRLGHLPNVNPDPAPQPSSCNLCDEPPLLSGLQSHTNQDEPTINTHELPAIPHETQSHPNQEEPDINDQHVNESSLDPIIEPAPQIEMNPPAPPPIEMNPIVPLPRVSSTHPMQTRSRAALKRPEWVDALKQELSAMALKDSWDLIPRPKYLDVQNAFLNDVLSKPVYMEQPPGFIDPQFPNHAKYARDIIQRASLEESKPVSTPLVADNNSAIFLSQNPSSHKRAKHIDIDFHFVRELVSNEMSYALDIIRRLA</sequence>
<dbReference type="AlphaFoldDB" id="A0A8X8W490"/>
<proteinExistence type="predicted"/>
<reference evidence="2" key="1">
    <citation type="submission" date="2018-01" db="EMBL/GenBank/DDBJ databases">
        <authorList>
            <person name="Mao J.F."/>
        </authorList>
    </citation>
    <scope>NUCLEOTIDE SEQUENCE</scope>
    <source>
        <strain evidence="2">Huo1</strain>
        <tissue evidence="2">Leaf</tissue>
    </source>
</reference>
<dbReference type="PANTHER" id="PTHR47481">
    <property type="match status" value="1"/>
</dbReference>
<evidence type="ECO:0000256" key="1">
    <source>
        <dbReference type="SAM" id="MobiDB-lite"/>
    </source>
</evidence>
<name>A0A8X8W490_SALSN</name>
<protein>
    <recommendedName>
        <fullName evidence="4">Retrotransposon Copia-like N-terminal domain-containing protein</fullName>
    </recommendedName>
</protein>
<gene>
    <name evidence="2" type="ORF">SASPL_153027</name>
</gene>
<feature type="compositionally biased region" description="Polar residues" evidence="1">
    <location>
        <begin position="186"/>
        <end position="202"/>
    </location>
</feature>
<feature type="compositionally biased region" description="Polar residues" evidence="1">
    <location>
        <begin position="334"/>
        <end position="347"/>
    </location>
</feature>
<keyword evidence="3" id="KW-1185">Reference proteome</keyword>
<comment type="caution">
    <text evidence="2">The sequence shown here is derived from an EMBL/GenBank/DDBJ whole genome shotgun (WGS) entry which is preliminary data.</text>
</comment>